<accession>A0A345HUM5</accession>
<evidence type="ECO:0000313" key="3">
    <source>
        <dbReference type="EMBL" id="AXG80399.1"/>
    </source>
</evidence>
<evidence type="ECO:0000256" key="1">
    <source>
        <dbReference type="SAM" id="MobiDB-lite"/>
    </source>
</evidence>
<organism evidence="3 4">
    <name type="scientific">Streptomyces paludis</name>
    <dbReference type="NCBI Taxonomy" id="2282738"/>
    <lineage>
        <taxon>Bacteria</taxon>
        <taxon>Bacillati</taxon>
        <taxon>Actinomycetota</taxon>
        <taxon>Actinomycetes</taxon>
        <taxon>Kitasatosporales</taxon>
        <taxon>Streptomycetaceae</taxon>
        <taxon>Streptomyces</taxon>
    </lineage>
</organism>
<proteinExistence type="predicted"/>
<dbReference type="KEGG" id="spad:DVK44_25100"/>
<dbReference type="AlphaFoldDB" id="A0A345HUM5"/>
<keyword evidence="4" id="KW-1185">Reference proteome</keyword>
<feature type="compositionally biased region" description="Gly residues" evidence="1">
    <location>
        <begin position="1"/>
        <end position="15"/>
    </location>
</feature>
<dbReference type="InterPro" id="IPR009677">
    <property type="entry name" value="DUF1266"/>
</dbReference>
<dbReference type="RefSeq" id="WP_114662104.1">
    <property type="nucleotide sequence ID" value="NZ_CP031194.1"/>
</dbReference>
<dbReference type="EMBL" id="CP031194">
    <property type="protein sequence ID" value="AXG80399.1"/>
    <property type="molecule type" value="Genomic_DNA"/>
</dbReference>
<sequence>MTTGTGTGTGTGADTGTGAAADTAATTAGASPPTETERLLAEAVARGDDEGVLDILARGRLYVLVARLHADTPGYVPPLATLRDPLTGRRCVSVLTAGMLPPWHPEWVFRATTLTALARSWPYDERRLGVNLGTPYAATVDARTARRKAWPAAEERTGGVRRGRLLTDGTGPLYGPLAHGLALGAHLAVHNSLVWNRLGAAYIDYPTDISWLRSPWRVTHRAEYRQKLDSLLAGQLVGRAAESVLATRRTLARRLDRTPSLAEWSAGVTRSADRLDGSRADLTEAEALLRVVVAYEDRLRADGALAPDGRIDTLAAFDLGRAVNVVRMALGARYCDPAEAERAVLRIGEAARQAYGSWPEFSLGYGLARLIGFHDDEAGDPDAARLTYEETLAQHRVLTRDPASPYRNIPW</sequence>
<name>A0A345HUM5_9ACTN</name>
<evidence type="ECO:0000313" key="4">
    <source>
        <dbReference type="Proteomes" id="UP000253868"/>
    </source>
</evidence>
<dbReference type="Proteomes" id="UP000253868">
    <property type="component" value="Chromosome"/>
</dbReference>
<gene>
    <name evidence="3" type="ORF">DVK44_25100</name>
</gene>
<reference evidence="4" key="1">
    <citation type="submission" date="2018-07" db="EMBL/GenBank/DDBJ databases">
        <authorList>
            <person name="Zhao J."/>
        </authorList>
    </citation>
    <scope>NUCLEOTIDE SEQUENCE [LARGE SCALE GENOMIC DNA]</scope>
    <source>
        <strain evidence="4">GSSD-12</strain>
    </source>
</reference>
<feature type="compositionally biased region" description="Low complexity" evidence="1">
    <location>
        <begin position="16"/>
        <end position="30"/>
    </location>
</feature>
<evidence type="ECO:0000259" key="2">
    <source>
        <dbReference type="Pfam" id="PF06889"/>
    </source>
</evidence>
<feature type="region of interest" description="Disordered" evidence="1">
    <location>
        <begin position="1"/>
        <end position="36"/>
    </location>
</feature>
<protein>
    <submittedName>
        <fullName evidence="3">DUF1266 domain-containing protein</fullName>
    </submittedName>
</protein>
<dbReference type="OrthoDB" id="4322331at2"/>
<dbReference type="Pfam" id="PF06889">
    <property type="entry name" value="DUF1266"/>
    <property type="match status" value="1"/>
</dbReference>
<feature type="domain" description="DUF1266" evidence="2">
    <location>
        <begin position="212"/>
        <end position="411"/>
    </location>
</feature>